<dbReference type="InterPro" id="IPR011256">
    <property type="entry name" value="Reg_factor_effector_dom_sf"/>
</dbReference>
<dbReference type="InterPro" id="IPR010499">
    <property type="entry name" value="AraC_E-bd"/>
</dbReference>
<sequence>MAGISMLLDKSLEKNFCTVPQFWDNAVKDGTLTRLNSIDKGEFCDLLGISVCGDYKTWKYYIAVATSETAKHEFEKLIIPASKWAIFSGKGTNISLQDLERRVITEWLPFSGFEYGNAPDIERYIQADPENAEYEYWLSIRNEKE</sequence>
<dbReference type="AlphaFoldDB" id="A0AA87LS87"/>
<accession>A0AA87LS87</accession>
<evidence type="ECO:0000313" key="3">
    <source>
        <dbReference type="Proteomes" id="UP000006410"/>
    </source>
</evidence>
<dbReference type="InterPro" id="IPR029441">
    <property type="entry name" value="Cass2"/>
</dbReference>
<feature type="domain" description="AraC effector-binding" evidence="1">
    <location>
        <begin position="8"/>
        <end position="141"/>
    </location>
</feature>
<organism evidence="2 3">
    <name type="scientific">Bifidobacterium longum subsp. longum 1-6B</name>
    <dbReference type="NCBI Taxonomy" id="1161744"/>
    <lineage>
        <taxon>Bacteria</taxon>
        <taxon>Bacillati</taxon>
        <taxon>Actinomycetota</taxon>
        <taxon>Actinomycetes</taxon>
        <taxon>Bifidobacteriales</taxon>
        <taxon>Bifidobacteriaceae</taxon>
        <taxon>Bifidobacterium</taxon>
    </lineage>
</organism>
<proteinExistence type="predicted"/>
<name>A0AA87LS87_BIFLL</name>
<evidence type="ECO:0000259" key="1">
    <source>
        <dbReference type="SMART" id="SM00871"/>
    </source>
</evidence>
<comment type="caution">
    <text evidence="2">The sequence shown here is derived from an EMBL/GenBank/DDBJ whole genome shotgun (WGS) entry which is preliminary data.</text>
</comment>
<dbReference type="Gene3D" id="3.20.80.10">
    <property type="entry name" value="Regulatory factor, effector binding domain"/>
    <property type="match status" value="1"/>
</dbReference>
<dbReference type="Pfam" id="PF14526">
    <property type="entry name" value="Cass2"/>
    <property type="match status" value="1"/>
</dbReference>
<reference evidence="2 3" key="1">
    <citation type="journal article" date="2013" name="Genome Announc.">
        <title>Draft Genome Sequences of Two Pairs of Human Intestinal Bifidobacterium longum subsp. longum Strains, 44B and 1-6B and 35B and 2-2B, Consecutively Isolated from Two Children after a 5-Year Time Period.</title>
        <authorList>
            <person name="Shkoporov A.N."/>
            <person name="Efimov B.A."/>
            <person name="Khokhlova E.V."/>
            <person name="Chaplin A.V."/>
            <person name="Kafarskaya L.I."/>
            <person name="Durkin A.S."/>
            <person name="McCorrison J."/>
            <person name="Torralba M."/>
            <person name="Gillis M."/>
            <person name="Sutton G."/>
            <person name="Weibel D.B."/>
            <person name="Nelson K.E."/>
            <person name="Smeianov V.V."/>
        </authorList>
    </citation>
    <scope>NUCLEOTIDE SEQUENCE [LARGE SCALE GENOMIC DNA]</scope>
    <source>
        <strain evidence="2 3">1-6B</strain>
    </source>
</reference>
<evidence type="ECO:0000313" key="2">
    <source>
        <dbReference type="EMBL" id="EIJ28111.1"/>
    </source>
</evidence>
<dbReference type="Proteomes" id="UP000006410">
    <property type="component" value="Unassembled WGS sequence"/>
</dbReference>
<dbReference type="EMBL" id="AJTF01000023">
    <property type="protein sequence ID" value="EIJ28111.1"/>
    <property type="molecule type" value="Genomic_DNA"/>
</dbReference>
<gene>
    <name evidence="2" type="ORF">HMPREF1313_1910</name>
</gene>
<dbReference type="SUPFAM" id="SSF55136">
    <property type="entry name" value="Probable bacterial effector-binding domain"/>
    <property type="match status" value="1"/>
</dbReference>
<protein>
    <submittedName>
        <fullName evidence="2">GyrI-like small molecule binding domain protein</fullName>
    </submittedName>
</protein>
<dbReference type="SMART" id="SM00871">
    <property type="entry name" value="AraC_E_bind"/>
    <property type="match status" value="1"/>
</dbReference>